<reference evidence="2 3" key="1">
    <citation type="submission" date="2020-08" db="EMBL/GenBank/DDBJ databases">
        <title>Genomic Encyclopedia of Type Strains, Phase IV (KMG-IV): sequencing the most valuable type-strain genomes for metagenomic binning, comparative biology and taxonomic classification.</title>
        <authorList>
            <person name="Goeker M."/>
        </authorList>
    </citation>
    <scope>NUCLEOTIDE SEQUENCE [LARGE SCALE GENOMIC DNA]</scope>
    <source>
        <strain evidence="2 3">DSM 15867</strain>
    </source>
</reference>
<name>A0A7W7AK41_9SPHN</name>
<dbReference type="Proteomes" id="UP000574769">
    <property type="component" value="Unassembled WGS sequence"/>
</dbReference>
<dbReference type="InterPro" id="IPR054189">
    <property type="entry name" value="DUF6894"/>
</dbReference>
<dbReference type="RefSeq" id="WP_184115414.1">
    <property type="nucleotide sequence ID" value="NZ_JACHNY010000005.1"/>
</dbReference>
<evidence type="ECO:0000259" key="1">
    <source>
        <dbReference type="Pfam" id="PF21834"/>
    </source>
</evidence>
<dbReference type="Pfam" id="PF21834">
    <property type="entry name" value="DUF6894"/>
    <property type="match status" value="1"/>
</dbReference>
<dbReference type="AlphaFoldDB" id="A0A7W7AK41"/>
<protein>
    <recommendedName>
        <fullName evidence="1">DUF6894 domain-containing protein</fullName>
    </recommendedName>
</protein>
<organism evidence="2 3">
    <name type="scientific">Sphingomonas abaci</name>
    <dbReference type="NCBI Taxonomy" id="237611"/>
    <lineage>
        <taxon>Bacteria</taxon>
        <taxon>Pseudomonadati</taxon>
        <taxon>Pseudomonadota</taxon>
        <taxon>Alphaproteobacteria</taxon>
        <taxon>Sphingomonadales</taxon>
        <taxon>Sphingomonadaceae</taxon>
        <taxon>Sphingomonas</taxon>
    </lineage>
</organism>
<accession>A0A7W7AK41</accession>
<comment type="caution">
    <text evidence="2">The sequence shown here is derived from an EMBL/GenBank/DDBJ whole genome shotgun (WGS) entry which is preliminary data.</text>
</comment>
<keyword evidence="3" id="KW-1185">Reference proteome</keyword>
<evidence type="ECO:0000313" key="2">
    <source>
        <dbReference type="EMBL" id="MBB4618502.1"/>
    </source>
</evidence>
<dbReference type="EMBL" id="JACHNY010000005">
    <property type="protein sequence ID" value="MBB4618502.1"/>
    <property type="molecule type" value="Genomic_DNA"/>
</dbReference>
<gene>
    <name evidence="2" type="ORF">GGQ96_002645</name>
</gene>
<evidence type="ECO:0000313" key="3">
    <source>
        <dbReference type="Proteomes" id="UP000574769"/>
    </source>
</evidence>
<feature type="domain" description="DUF6894" evidence="1">
    <location>
        <begin position="8"/>
        <end position="66"/>
    </location>
</feature>
<sequence>MTRFILKLRNSTQAARSIDCVDLSEARNEAVRYLGRYLSEHPGFADEGHWQLDIENSVGQSLAHIIVATVVPRSSPIRTGSAPDEAELG</sequence>
<proteinExistence type="predicted"/>